<dbReference type="PROSITE" id="PS00658">
    <property type="entry name" value="FORK_HEAD_2"/>
    <property type="match status" value="1"/>
</dbReference>
<dbReference type="PANTHER" id="PTHR45767:SF2">
    <property type="entry name" value="FORKHEAD BOX PROTEIN O"/>
    <property type="match status" value="1"/>
</dbReference>
<keyword evidence="10 12" id="KW-0539">Nucleus</keyword>
<dbReference type="EMBL" id="CAJNON010000205">
    <property type="protein sequence ID" value="CAF1100359.1"/>
    <property type="molecule type" value="Genomic_DNA"/>
</dbReference>
<dbReference type="Proteomes" id="UP000663891">
    <property type="component" value="Unassembled WGS sequence"/>
</dbReference>
<proteinExistence type="predicted"/>
<feature type="compositionally biased region" description="Low complexity" evidence="13">
    <location>
        <begin position="286"/>
        <end position="325"/>
    </location>
</feature>
<dbReference type="SMART" id="SM00339">
    <property type="entry name" value="FH"/>
    <property type="match status" value="1"/>
</dbReference>
<evidence type="ECO:0000259" key="14">
    <source>
        <dbReference type="PROSITE" id="PS50039"/>
    </source>
</evidence>
<evidence type="ECO:0000256" key="5">
    <source>
        <dbReference type="ARBA" id="ARBA00022553"/>
    </source>
</evidence>
<name>A0A814P4C7_9BILA</name>
<evidence type="ECO:0000256" key="7">
    <source>
        <dbReference type="ARBA" id="ARBA00023015"/>
    </source>
</evidence>
<evidence type="ECO:0000256" key="11">
    <source>
        <dbReference type="ARBA" id="ARBA00039893"/>
    </source>
</evidence>
<dbReference type="FunFam" id="1.10.10.10:FF:000032">
    <property type="entry name" value="Forkhead box protein O4"/>
    <property type="match status" value="1"/>
</dbReference>
<dbReference type="OrthoDB" id="5954824at2759"/>
<evidence type="ECO:0000313" key="15">
    <source>
        <dbReference type="EMBL" id="CAF1100359.1"/>
    </source>
</evidence>
<keyword evidence="8 12" id="KW-0238">DNA-binding</keyword>
<dbReference type="PRINTS" id="PR00053">
    <property type="entry name" value="FORKHEAD"/>
</dbReference>
<keyword evidence="5" id="KW-0597">Phosphoprotein</keyword>
<feature type="domain" description="Fork-head" evidence="14">
    <location>
        <begin position="97"/>
        <end position="202"/>
    </location>
</feature>
<dbReference type="Pfam" id="PF00250">
    <property type="entry name" value="Forkhead"/>
    <property type="match status" value="1"/>
</dbReference>
<evidence type="ECO:0000256" key="2">
    <source>
        <dbReference type="ARBA" id="ARBA00004496"/>
    </source>
</evidence>
<evidence type="ECO:0000256" key="3">
    <source>
        <dbReference type="ARBA" id="ARBA00022473"/>
    </source>
</evidence>
<feature type="region of interest" description="Disordered" evidence="13">
    <location>
        <begin position="183"/>
        <end position="222"/>
    </location>
</feature>
<evidence type="ECO:0000256" key="12">
    <source>
        <dbReference type="PROSITE-ProRule" id="PRU00089"/>
    </source>
</evidence>
<evidence type="ECO:0000256" key="9">
    <source>
        <dbReference type="ARBA" id="ARBA00023163"/>
    </source>
</evidence>
<dbReference type="Gene3D" id="1.10.10.10">
    <property type="entry name" value="Winged helix-like DNA-binding domain superfamily/Winged helix DNA-binding domain"/>
    <property type="match status" value="1"/>
</dbReference>
<keyword evidence="4" id="KW-0963">Cytoplasm</keyword>
<evidence type="ECO:0000313" key="16">
    <source>
        <dbReference type="EMBL" id="CAF3660929.1"/>
    </source>
</evidence>
<dbReference type="EMBL" id="CAJOAY010000420">
    <property type="protein sequence ID" value="CAF3660929.1"/>
    <property type="molecule type" value="Genomic_DNA"/>
</dbReference>
<dbReference type="InterPro" id="IPR001766">
    <property type="entry name" value="Fork_head_dom"/>
</dbReference>
<keyword evidence="7" id="KW-0805">Transcription regulation</keyword>
<protein>
    <recommendedName>
        <fullName evidence="11">Forkhead box protein O</fullName>
    </recommendedName>
</protein>
<gene>
    <name evidence="16" type="ORF">OKA104_LOCUS9768</name>
    <name evidence="15" type="ORF">VCS650_LOCUS20066</name>
</gene>
<reference evidence="15" key="1">
    <citation type="submission" date="2021-02" db="EMBL/GenBank/DDBJ databases">
        <authorList>
            <person name="Nowell W R."/>
        </authorList>
    </citation>
    <scope>NUCLEOTIDE SEQUENCE</scope>
</reference>
<dbReference type="GO" id="GO:0005737">
    <property type="term" value="C:cytoplasm"/>
    <property type="evidence" value="ECO:0007669"/>
    <property type="project" value="UniProtKB-SubCell"/>
</dbReference>
<evidence type="ECO:0000256" key="1">
    <source>
        <dbReference type="ARBA" id="ARBA00004123"/>
    </source>
</evidence>
<sequence>MLASSSSVLVDEFDENSNDKHLYTSSFNSTTPNYHSSFMDDFCEQVVKDEDFPSDDQLEATSTSNCRTTVEYDPRLALLIEKELGLKDPQTSRKNAWGNLSYAELIAKAIENSQDKRLTLSQIYSWMIQYVPYFRDKGDRKSSTGWKNSIRHNLSLHNRFVRIPNEIAGKSSWWTIDPRAKQVRGRRRVQSNDNSTKSERRRLTKTISNDNSNPSSFDYLFSNEQIPSSSNDIYSSTSTSTSTQRSFTSVRDMNKNLYNLLQNNSQDQSYSSTQPMPNILHDMLKSSPPSTSNNNDNNFNPGIDSAYSSLSKSPSGSSQSPSPSHSDYEIDQMISSKLSKQLKTMDRSSPLFRRMVVAIMRHQMNKSKSNNERRKILSTPPSIPSPSPSPSTNLIFNQISAPSMDLELPNNSQNPIPSSTFDLDVEAILDFERTTFGDCSFDIHDLPNL</sequence>
<dbReference type="Proteomes" id="UP000663881">
    <property type="component" value="Unassembled WGS sequence"/>
</dbReference>
<keyword evidence="3" id="KW-0217">Developmental protein</keyword>
<dbReference type="GO" id="GO:0000978">
    <property type="term" value="F:RNA polymerase II cis-regulatory region sequence-specific DNA binding"/>
    <property type="evidence" value="ECO:0007669"/>
    <property type="project" value="TreeGrafter"/>
</dbReference>
<feature type="region of interest" description="Disordered" evidence="13">
    <location>
        <begin position="365"/>
        <end position="391"/>
    </location>
</feature>
<dbReference type="GO" id="GO:0000981">
    <property type="term" value="F:DNA-binding transcription factor activity, RNA polymerase II-specific"/>
    <property type="evidence" value="ECO:0007669"/>
    <property type="project" value="TreeGrafter"/>
</dbReference>
<evidence type="ECO:0000256" key="13">
    <source>
        <dbReference type="SAM" id="MobiDB-lite"/>
    </source>
</evidence>
<feature type="region of interest" description="Disordered" evidence="13">
    <location>
        <begin position="266"/>
        <end position="328"/>
    </location>
</feature>
<comment type="subcellular location">
    <subcellularLocation>
        <location evidence="2">Cytoplasm</location>
    </subcellularLocation>
    <subcellularLocation>
        <location evidence="1 12">Nucleus</location>
    </subcellularLocation>
</comment>
<dbReference type="GO" id="GO:0005634">
    <property type="term" value="C:nucleus"/>
    <property type="evidence" value="ECO:0007669"/>
    <property type="project" value="UniProtKB-SubCell"/>
</dbReference>
<evidence type="ECO:0000256" key="8">
    <source>
        <dbReference type="ARBA" id="ARBA00023125"/>
    </source>
</evidence>
<feature type="compositionally biased region" description="Polar residues" evidence="13">
    <location>
        <begin position="266"/>
        <end position="276"/>
    </location>
</feature>
<feature type="DNA-binding region" description="Fork-head" evidence="12">
    <location>
        <begin position="97"/>
        <end position="202"/>
    </location>
</feature>
<evidence type="ECO:0000256" key="4">
    <source>
        <dbReference type="ARBA" id="ARBA00022490"/>
    </source>
</evidence>
<keyword evidence="9" id="KW-0804">Transcription</keyword>
<evidence type="ECO:0000256" key="10">
    <source>
        <dbReference type="ARBA" id="ARBA00023242"/>
    </source>
</evidence>
<dbReference type="CDD" id="cd20032">
    <property type="entry name" value="FH_FOXO"/>
    <property type="match status" value="1"/>
</dbReference>
<dbReference type="InterPro" id="IPR036390">
    <property type="entry name" value="WH_DNA-bd_sf"/>
</dbReference>
<organism evidence="15 17">
    <name type="scientific">Adineta steineri</name>
    <dbReference type="NCBI Taxonomy" id="433720"/>
    <lineage>
        <taxon>Eukaryota</taxon>
        <taxon>Metazoa</taxon>
        <taxon>Spiralia</taxon>
        <taxon>Gnathifera</taxon>
        <taxon>Rotifera</taxon>
        <taxon>Eurotatoria</taxon>
        <taxon>Bdelloidea</taxon>
        <taxon>Adinetida</taxon>
        <taxon>Adinetidae</taxon>
        <taxon>Adineta</taxon>
    </lineage>
</organism>
<accession>A0A814P4C7</accession>
<dbReference type="SUPFAM" id="SSF46785">
    <property type="entry name" value="Winged helix' DNA-binding domain"/>
    <property type="match status" value="1"/>
</dbReference>
<evidence type="ECO:0000313" key="17">
    <source>
        <dbReference type="Proteomes" id="UP000663891"/>
    </source>
</evidence>
<dbReference type="PROSITE" id="PS50039">
    <property type="entry name" value="FORK_HEAD_3"/>
    <property type="match status" value="1"/>
</dbReference>
<comment type="caution">
    <text evidence="15">The sequence shown here is derived from an EMBL/GenBank/DDBJ whole genome shotgun (WGS) entry which is preliminary data.</text>
</comment>
<dbReference type="PANTHER" id="PTHR45767">
    <property type="entry name" value="FORKHEAD BOX PROTEIN O"/>
    <property type="match status" value="1"/>
</dbReference>
<evidence type="ECO:0000256" key="6">
    <source>
        <dbReference type="ARBA" id="ARBA00022604"/>
    </source>
</evidence>
<keyword evidence="6" id="KW-0341">Growth regulation</keyword>
<feature type="compositionally biased region" description="Polar residues" evidence="13">
    <location>
        <begin position="205"/>
        <end position="222"/>
    </location>
</feature>
<dbReference type="InterPro" id="IPR036388">
    <property type="entry name" value="WH-like_DNA-bd_sf"/>
</dbReference>
<dbReference type="InterPro" id="IPR030456">
    <property type="entry name" value="TF_fork_head_CS_2"/>
</dbReference>
<dbReference type="AlphaFoldDB" id="A0A814P4C7"/>